<evidence type="ECO:0000313" key="2">
    <source>
        <dbReference type="EMBL" id="AAK82005.1"/>
    </source>
</evidence>
<reference evidence="2 3" key="2">
    <citation type="journal article" date="1986" name="Med. Microbiol. Immunol.">
        <title>Insect iridescent virus type 6 induced toxic degenerative hepatitis in mice.</title>
        <authorList>
            <person name="Lorbacher de Ruiz H."/>
            <person name="Gelderblom H."/>
            <person name="Hofmann W."/>
            <person name="Darai G."/>
        </authorList>
    </citation>
    <scope>NUCLEOTIDE SEQUENCE [LARGE SCALE GENOMIC DNA]</scope>
</reference>
<dbReference type="RefSeq" id="NP_149550.1">
    <property type="nucleotide sequence ID" value="NC_003038.1"/>
</dbReference>
<reference evidence="2 3" key="11">
    <citation type="journal article" date="1994" name="Virus Genes">
        <title>Chilo iridescent virus encodes a putative helicase belonging to a distinct family within the "DEAD/H" superfamily: implications for the evolution of large DNA viruses.</title>
        <authorList>
            <person name="Sonntag K.C."/>
            <person name="Schnitzler P."/>
            <person name="Koonin E.V."/>
            <person name="Darai G."/>
        </authorList>
    </citation>
    <scope>NUCLEOTIDE SEQUENCE [LARGE SCALE GENOMIC DNA]</scope>
</reference>
<feature type="transmembrane region" description="Helical" evidence="1">
    <location>
        <begin position="21"/>
        <end position="39"/>
    </location>
</feature>
<accession>Q91G27</accession>
<organismHost>
    <name type="scientific">Gryllus bimaculatus</name>
    <name type="common">Two-spotted cricket</name>
    <dbReference type="NCBI Taxonomy" id="6999"/>
</organismHost>
<reference evidence="2 3" key="10">
    <citation type="journal article" date="1994" name="Nucleic Acids Res.">
        <title>Identification of genes encoding zinc finger proteins, non-histone chromosomal HMG protein homologue, and a putative GTP phosphohydrolase in the genome of Chilo iridescent virus.</title>
        <authorList>
            <person name="Schnitzler P."/>
            <person name="Hug M."/>
            <person name="Handermann M."/>
            <person name="Janssen W."/>
            <person name="Koonin E.V."/>
            <person name="Delius H."/>
            <person name="Darai C."/>
        </authorList>
    </citation>
    <scope>NUCLEOTIDE SEQUENCE [LARGE SCALE GENOMIC DNA]</scope>
</reference>
<reference evidence="2 3" key="4">
    <citation type="journal article" date="1988" name="Virology">
        <title>Identification and characterization of the repetitive DNA element in the genome of insect iridescent virus type 6.</title>
        <authorList>
            <person name="Fischer M."/>
            <person name="Schnitzler P."/>
            <person name="Delius H."/>
            <person name="Darai G."/>
        </authorList>
    </citation>
    <scope>NUCLEOTIDE SEQUENCE [LARGE SCALE GENOMIC DNA]</scope>
</reference>
<reference evidence="2 3" key="12">
    <citation type="journal article" date="1997" name="Virus Genes">
        <title>The DNA sequence of Chilo iridescent virus between the genome coordinates 0.101 and 0.391; similarities in coding strategy between insect and vertebrate iridoviruses.</title>
        <authorList>
            <person name="Bahr U."/>
            <person name="Tidona C.A."/>
            <person name="Darai G."/>
        </authorList>
    </citation>
    <scope>NUCLEOTIDE SEQUENCE [LARGE SCALE GENOMIC DNA]</scope>
</reference>
<dbReference type="Proteomes" id="UP000001359">
    <property type="component" value="Segment"/>
</dbReference>
<reference evidence="2 3" key="13">
    <citation type="journal article" date="1998" name="Virus Genes">
        <title>Identification of a thymidylate synthase gene within the genome of Chilo iridescent virus.</title>
        <authorList>
            <person name="Muller K."/>
            <person name="Tidona C.A."/>
            <person name="Bahr U."/>
            <person name="Darai G."/>
        </authorList>
    </citation>
    <scope>NUCLEOTIDE SEQUENCE [LARGE SCALE GENOMIC DNA]</scope>
</reference>
<dbReference type="GeneID" id="1733239"/>
<reference evidence="2 3" key="9">
    <citation type="journal article" date="1994" name="J. Gen. Virol.">
        <title>Insect iridescent virus type 6 encodes a polypeptide related to the largest subunit of eukaryotic RNA polymerase II.</title>
        <authorList>
            <person name="Schnitzler P."/>
            <person name="Sonntag K.C."/>
            <person name="Muller M."/>
            <person name="Janssen W."/>
            <person name="Bugert J.J."/>
            <person name="Koonin E.V."/>
            <person name="Darai G."/>
        </authorList>
    </citation>
    <scope>NUCLEOTIDE SEQUENCE [LARGE SCALE GENOMIC DNA]</scope>
</reference>
<keyword evidence="1" id="KW-0472">Membrane</keyword>
<organismHost>
    <name type="scientific">Acheta domesticus</name>
    <name type="common">House cricket</name>
    <dbReference type="NCBI Taxonomy" id="6997"/>
</organismHost>
<protein>
    <submittedName>
        <fullName evidence="2">087R</fullName>
    </submittedName>
</protein>
<dbReference type="EMBL" id="AF303741">
    <property type="protein sequence ID" value="AAK82005.1"/>
    <property type="molecule type" value="Genomic_DNA"/>
</dbReference>
<reference evidence="2 3" key="8">
    <citation type="journal article" date="1994" name="Intervirology">
        <title>Identification of the primary structure and the coding capacity of the genome of insect iridescent virus type 6 between the genome coordinates 0.310 and 0.347 (7990 bp).</title>
        <authorList>
            <person name="Sonntag K.C."/>
            <person name="Schnitzler P."/>
            <person name="Janssen W."/>
            <person name="Darai G."/>
        </authorList>
    </citation>
    <scope>NUCLEOTIDE SEQUENCE [LARGE SCALE GENOMIC DNA]</scope>
</reference>
<reference evidence="2 3" key="15">
    <citation type="journal article" date="2001" name="Virology">
        <title>Analysis of the first complete DNA sequence of an invertebrate iridovirus: coding strategy of the genome of Chilo iridescent virus.</title>
        <authorList>
            <person name="Jakob N.J."/>
            <person name="Muller K."/>
            <person name="Bahr U."/>
            <person name="Darai G."/>
        </authorList>
    </citation>
    <scope>NUCLEOTIDE SEQUENCE [LARGE SCALE GENOMIC DNA]</scope>
</reference>
<organismHost>
    <name type="scientific">Gryllus campestris</name>
    <dbReference type="NCBI Taxonomy" id="58607"/>
</organismHost>
<name>Q91G27_IIV6</name>
<reference evidence="2 3" key="1">
    <citation type="journal article" date="1984" name="J. Virol.">
        <title>DNA analysis of insect iridescent virus 6: evidence for circular permutation and terminal redundancy.</title>
        <authorList>
            <person name="Delius H."/>
            <person name="Darai G."/>
            <person name="Fluegel R.M."/>
        </authorList>
    </citation>
    <scope>NUCLEOTIDE SEQUENCE [LARGE SCALE GENOMIC DNA]</scope>
</reference>
<organism evidence="2 3">
    <name type="scientific">Invertebrate iridescent virus 6</name>
    <name type="common">IIV-6</name>
    <name type="synonym">Chilo iridescent virus</name>
    <dbReference type="NCBI Taxonomy" id="176652"/>
    <lineage>
        <taxon>Viruses</taxon>
        <taxon>Varidnaviria</taxon>
        <taxon>Bamfordvirae</taxon>
        <taxon>Nucleocytoviricota</taxon>
        <taxon>Megaviricetes</taxon>
        <taxon>Pimascovirales</taxon>
        <taxon>Pimascovirales incertae sedis</taxon>
        <taxon>Iridoviridae</taxon>
        <taxon>Betairidovirinae</taxon>
        <taxon>Iridovirus</taxon>
        <taxon>Iridovirus chilo1</taxon>
    </lineage>
</organism>
<reference evidence="2 3" key="5">
    <citation type="journal article" date="1992" name="Virus Genes">
        <title>Identification and mapping of origins of DNA replication within the DNA sequences of the genome of insect iridescent virus type 6.</title>
        <authorList>
            <person name="Handermann M."/>
            <person name="Schnitzler P."/>
            <person name="Rosen-Wolff A."/>
            <person name="Raab K."/>
            <person name="Sonntag K.C."/>
            <person name="Darai G."/>
        </authorList>
    </citation>
    <scope>NUCLEOTIDE SEQUENCE [LARGE SCALE GENOMIC DNA]</scope>
</reference>
<reference evidence="2 3" key="14">
    <citation type="journal article" date="1999" name="Virus Genes">
        <title>Identification of a gene cluster within the genome of Chilo iridescent virus encoding enzymes involved in viral DNA replication and processing.</title>
        <authorList>
            <person name="Muller K."/>
            <person name="Tidona C.A."/>
            <person name="Darai G."/>
        </authorList>
    </citation>
    <scope>NUCLEOTIDE SEQUENCE [LARGE SCALE GENOMIC DNA]</scope>
</reference>
<evidence type="ECO:0000313" key="3">
    <source>
        <dbReference type="Proteomes" id="UP000001359"/>
    </source>
</evidence>
<organismHost>
    <name type="scientific">Spodoptera frugiperda</name>
    <name type="common">Fall armyworm</name>
    <dbReference type="NCBI Taxonomy" id="7108"/>
</organismHost>
<keyword evidence="1" id="KW-1133">Transmembrane helix</keyword>
<proteinExistence type="predicted"/>
<reference evidence="2 3" key="6">
    <citation type="journal article" date="1992" name="Virus Genes">
        <title>Characterization of the third origin of DNA replication of the genome of insect iridescent virus type 6.</title>
        <authorList>
            <person name="Sonntag K.C."/>
            <person name="Darai G."/>
        </authorList>
    </citation>
    <scope>NUCLEOTIDE SEQUENCE [LARGE SCALE GENOMIC DNA]</scope>
</reference>
<keyword evidence="3" id="KW-1185">Reference proteome</keyword>
<reference evidence="2 3" key="7">
    <citation type="journal article" date="1993" name="J. Gen. Virol.">
        <title>Identification of the gene encoding the major capsid protein of insect iridescent virus type 6 by polymerase chain reaction.</title>
        <authorList>
            <person name="Stohwasser R."/>
            <person name="Raab K."/>
            <person name="Schnitzler P."/>
            <person name="Janssen W."/>
            <person name="Darai G."/>
        </authorList>
    </citation>
    <scope>NUCLEOTIDE SEQUENCE [LARGE SCALE GENOMIC DNA]</scope>
</reference>
<keyword evidence="1" id="KW-0812">Transmembrane</keyword>
<sequence>MKRMQFSFMNIWFQKKIYRLTLIYIFLTICSMFDYPFLINFKCGFKYLFFLF</sequence>
<evidence type="ECO:0000256" key="1">
    <source>
        <dbReference type="SAM" id="Phobius"/>
    </source>
</evidence>
<dbReference type="KEGG" id="vg:1733239"/>
<organismHost>
    <name type="scientific">Chilo suppressalis</name>
    <name type="common">Asiatic rice borer moth</name>
    <dbReference type="NCBI Taxonomy" id="168631"/>
</organismHost>
<reference evidence="2 3" key="3">
    <citation type="journal article" date="1987" name="Virology">
        <title>Molecular cloning and physical mapping of the genome of insect iridescent virus type 6: further evidence for circular permutation of the viral genome.</title>
        <authorList>
            <person name="Schnitzler P."/>
            <person name="Soltau J.B."/>
            <person name="Fischer M."/>
            <person name="Reisner H."/>
            <person name="Scholz J."/>
            <person name="Delius H."/>
            <person name="Darai G."/>
        </authorList>
    </citation>
    <scope>NUCLEOTIDE SEQUENCE [LARGE SCALE GENOMIC DNA]</scope>
</reference>